<keyword evidence="1" id="KW-0378">Hydrolase</keyword>
<accession>A0A502L4S7</accession>
<dbReference type="AlphaFoldDB" id="A0A502L4S7"/>
<protein>
    <recommendedName>
        <fullName evidence="2">Dienelactone hydrolase domain-containing protein</fullName>
    </recommendedName>
</protein>
<dbReference type="SUPFAM" id="SSF53474">
    <property type="entry name" value="alpha/beta-Hydrolases"/>
    <property type="match status" value="1"/>
</dbReference>
<proteinExistence type="predicted"/>
<name>A0A502L4S7_9GAMM</name>
<dbReference type="Proteomes" id="UP000315303">
    <property type="component" value="Unassembled WGS sequence"/>
</dbReference>
<organism evidence="3 4">
    <name type="scientific">Litorilituus lipolyticus</name>
    <dbReference type="NCBI Taxonomy" id="2491017"/>
    <lineage>
        <taxon>Bacteria</taxon>
        <taxon>Pseudomonadati</taxon>
        <taxon>Pseudomonadota</taxon>
        <taxon>Gammaproteobacteria</taxon>
        <taxon>Alteromonadales</taxon>
        <taxon>Colwelliaceae</taxon>
        <taxon>Litorilituus</taxon>
    </lineage>
</organism>
<evidence type="ECO:0000259" key="2">
    <source>
        <dbReference type="Pfam" id="PF01738"/>
    </source>
</evidence>
<dbReference type="PANTHER" id="PTHR22946:SF9">
    <property type="entry name" value="POLYKETIDE TRANSFERASE AF380"/>
    <property type="match status" value="1"/>
</dbReference>
<reference evidence="3 4" key="1">
    <citation type="submission" date="2019-01" db="EMBL/GenBank/DDBJ databases">
        <title>Litorilituus lipolytica sp. nov., isolated from intertidal sand of the Yellow Sea in China.</title>
        <authorList>
            <person name="Liu A."/>
        </authorList>
    </citation>
    <scope>NUCLEOTIDE SEQUENCE [LARGE SCALE GENOMIC DNA]</scope>
    <source>
        <strain evidence="3 4">RZ04</strain>
    </source>
</reference>
<dbReference type="Gene3D" id="3.40.50.1820">
    <property type="entry name" value="alpha/beta hydrolase"/>
    <property type="match status" value="1"/>
</dbReference>
<dbReference type="GO" id="GO:0006508">
    <property type="term" value="P:proteolysis"/>
    <property type="evidence" value="ECO:0007669"/>
    <property type="project" value="InterPro"/>
</dbReference>
<dbReference type="InterPro" id="IPR002471">
    <property type="entry name" value="Pept_S9_AS"/>
</dbReference>
<sequence length="312" mass="34583">MLERSTRSHLIEGIKMNNFILGLFLCLFTLTNMLDANAKVNSQPLPHTFYLNIPVQGPSSTWQLSAKYQLPRSESSKPRPAVIIVHSTSGIDSTGQFYAKALNKAGIATLEVDLWGARNLMGGSDNRPNSPQETLPDIFSALHYLAQRPEIDANNIGIIGFSWGGVLSMLTATEQYMALTGTPLRFAAHVAHYPVCWLYNNVPGFEFTNLTGAPILIQSGNLDAYDTPETCPMLVSNLATTDAQFVSLNMFKRAYHAWDRLEPKWLVTDPYSHLGQGGEVLLAPNKRIARKSKHNVVEFFSAAFNHNDVDED</sequence>
<dbReference type="OrthoDB" id="9789573at2"/>
<comment type="caution">
    <text evidence="3">The sequence shown here is derived from an EMBL/GenBank/DDBJ whole genome shotgun (WGS) entry which is preliminary data.</text>
</comment>
<gene>
    <name evidence="3" type="ORF">EPA86_04710</name>
</gene>
<dbReference type="InterPro" id="IPR050261">
    <property type="entry name" value="FrsA_esterase"/>
</dbReference>
<evidence type="ECO:0000256" key="1">
    <source>
        <dbReference type="ARBA" id="ARBA00022801"/>
    </source>
</evidence>
<feature type="domain" description="Dienelactone hydrolase" evidence="2">
    <location>
        <begin position="75"/>
        <end position="300"/>
    </location>
</feature>
<evidence type="ECO:0000313" key="3">
    <source>
        <dbReference type="EMBL" id="TPH17291.1"/>
    </source>
</evidence>
<dbReference type="PROSITE" id="PS00708">
    <property type="entry name" value="PRO_ENDOPEP_SER"/>
    <property type="match status" value="1"/>
</dbReference>
<dbReference type="GO" id="GO:0052689">
    <property type="term" value="F:carboxylic ester hydrolase activity"/>
    <property type="evidence" value="ECO:0007669"/>
    <property type="project" value="UniProtKB-ARBA"/>
</dbReference>
<dbReference type="InterPro" id="IPR002925">
    <property type="entry name" value="Dienelactn_hydro"/>
</dbReference>
<dbReference type="InterPro" id="IPR029058">
    <property type="entry name" value="AB_hydrolase_fold"/>
</dbReference>
<keyword evidence="4" id="KW-1185">Reference proteome</keyword>
<evidence type="ECO:0000313" key="4">
    <source>
        <dbReference type="Proteomes" id="UP000315303"/>
    </source>
</evidence>
<dbReference type="EMBL" id="SAWY01000008">
    <property type="protein sequence ID" value="TPH17291.1"/>
    <property type="molecule type" value="Genomic_DNA"/>
</dbReference>
<dbReference type="Pfam" id="PF01738">
    <property type="entry name" value="DLH"/>
    <property type="match status" value="1"/>
</dbReference>
<dbReference type="GO" id="GO:0004252">
    <property type="term" value="F:serine-type endopeptidase activity"/>
    <property type="evidence" value="ECO:0007669"/>
    <property type="project" value="InterPro"/>
</dbReference>
<dbReference type="PANTHER" id="PTHR22946">
    <property type="entry name" value="DIENELACTONE HYDROLASE DOMAIN-CONTAINING PROTEIN-RELATED"/>
    <property type="match status" value="1"/>
</dbReference>